<dbReference type="InterPro" id="IPR000536">
    <property type="entry name" value="Nucl_hrmn_rcpt_lig-bd"/>
</dbReference>
<sequence>MSRDSAKFGRFQKKQREKQLRALSAGEGVVSSSATGNCENYSPPASPTVSSSVREGIQPSYTIEYRVKQDYTSESAATPINYSVKTEPIYDTAQTVATPSQESTFVVVSPPQQILSPDEVFAVRLRAEYESVHATSLWFKNNSQPLSEDAEQKLRQLDKVGVWTMFATELSKIIECICKFAKFFDEFNHLDEKIRVLLLKENAMELALVSTALFYDSKQLTVSIGGQIFPIQLFVTNEQSEFELIRSIHSSLHNLSQFQLTTTEAALYSAWILLQNAQNTDSLMERVKTCIHRQFCYKMADPTTAMQHLFATLQVLRSTAVIHRQLLSKFLDANPGVKLHQLYMEVFKSDDVLASS</sequence>
<protein>
    <recommendedName>
        <fullName evidence="6">NR LBD domain-containing protein</fullName>
    </recommendedName>
</protein>
<keyword evidence="2" id="KW-0805">Transcription regulation</keyword>
<keyword evidence="4" id="KW-0675">Receptor</keyword>
<dbReference type="PANTHER" id="PTHR45805:SF2">
    <property type="entry name" value="NUCLEAR HORMONE RECEPTOR HR3-RELATED"/>
    <property type="match status" value="1"/>
</dbReference>
<keyword evidence="8" id="KW-1185">Reference proteome</keyword>
<keyword evidence="3" id="KW-0804">Transcription</keyword>
<evidence type="ECO:0000313" key="7">
    <source>
        <dbReference type="EMBL" id="MFH4973892.1"/>
    </source>
</evidence>
<comment type="caution">
    <text evidence="7">The sequence shown here is derived from an EMBL/GenBank/DDBJ whole genome shotgun (WGS) entry which is preliminary data.</text>
</comment>
<dbReference type="Gene3D" id="1.10.565.10">
    <property type="entry name" value="Retinoid X Receptor"/>
    <property type="match status" value="1"/>
</dbReference>
<dbReference type="GO" id="GO:0010468">
    <property type="term" value="P:regulation of gene expression"/>
    <property type="evidence" value="ECO:0007669"/>
    <property type="project" value="UniProtKB-ARBA"/>
</dbReference>
<organism evidence="7 8">
    <name type="scientific">Gnathostoma spinigerum</name>
    <dbReference type="NCBI Taxonomy" id="75299"/>
    <lineage>
        <taxon>Eukaryota</taxon>
        <taxon>Metazoa</taxon>
        <taxon>Ecdysozoa</taxon>
        <taxon>Nematoda</taxon>
        <taxon>Chromadorea</taxon>
        <taxon>Rhabditida</taxon>
        <taxon>Spirurina</taxon>
        <taxon>Gnathostomatomorpha</taxon>
        <taxon>Gnathostomatoidea</taxon>
        <taxon>Gnathostomatidae</taxon>
        <taxon>Gnathostoma</taxon>
    </lineage>
</organism>
<dbReference type="PANTHER" id="PTHR45805">
    <property type="entry name" value="NUCLEAR HORMONE RECEPTOR HR3-RELATED"/>
    <property type="match status" value="1"/>
</dbReference>
<evidence type="ECO:0000256" key="5">
    <source>
        <dbReference type="SAM" id="MobiDB-lite"/>
    </source>
</evidence>
<accession>A0ABD6EB31</accession>
<proteinExistence type="predicted"/>
<dbReference type="SUPFAM" id="SSF48508">
    <property type="entry name" value="Nuclear receptor ligand-binding domain"/>
    <property type="match status" value="1"/>
</dbReference>
<evidence type="ECO:0000259" key="6">
    <source>
        <dbReference type="PROSITE" id="PS51843"/>
    </source>
</evidence>
<dbReference type="Proteomes" id="UP001608902">
    <property type="component" value="Unassembled WGS sequence"/>
</dbReference>
<dbReference type="AlphaFoldDB" id="A0ABD6EB31"/>
<comment type="subcellular location">
    <subcellularLocation>
        <location evidence="1">Nucleus</location>
    </subcellularLocation>
</comment>
<feature type="domain" description="NR LBD" evidence="6">
    <location>
        <begin position="128"/>
        <end position="349"/>
    </location>
</feature>
<gene>
    <name evidence="7" type="ORF">AB6A40_000601</name>
</gene>
<dbReference type="PROSITE" id="PS51843">
    <property type="entry name" value="NR_LBD"/>
    <property type="match status" value="1"/>
</dbReference>
<dbReference type="EMBL" id="JBGFUD010000175">
    <property type="protein sequence ID" value="MFH4973892.1"/>
    <property type="molecule type" value="Genomic_DNA"/>
</dbReference>
<evidence type="ECO:0000256" key="4">
    <source>
        <dbReference type="ARBA" id="ARBA00023170"/>
    </source>
</evidence>
<reference evidence="7 8" key="1">
    <citation type="submission" date="2024-08" db="EMBL/GenBank/DDBJ databases">
        <title>Gnathostoma spinigerum genome.</title>
        <authorList>
            <person name="Gonzalez-Bertolin B."/>
            <person name="Monzon S."/>
            <person name="Zaballos A."/>
            <person name="Jimenez P."/>
            <person name="Dekumyoy P."/>
            <person name="Varona S."/>
            <person name="Cuesta I."/>
            <person name="Sumanam S."/>
            <person name="Adisakwattana P."/>
            <person name="Gasser R.B."/>
            <person name="Hernandez-Gonzalez A."/>
            <person name="Young N.D."/>
            <person name="Perteguer M.J."/>
        </authorList>
    </citation>
    <scope>NUCLEOTIDE SEQUENCE [LARGE SCALE GENOMIC DNA]</scope>
    <source>
        <strain evidence="7">AL3</strain>
        <tissue evidence="7">Liver</tissue>
    </source>
</reference>
<evidence type="ECO:0000256" key="2">
    <source>
        <dbReference type="ARBA" id="ARBA00023015"/>
    </source>
</evidence>
<evidence type="ECO:0000313" key="8">
    <source>
        <dbReference type="Proteomes" id="UP001608902"/>
    </source>
</evidence>
<name>A0ABD6EB31_9BILA</name>
<dbReference type="GO" id="GO:0005634">
    <property type="term" value="C:nucleus"/>
    <property type="evidence" value="ECO:0007669"/>
    <property type="project" value="UniProtKB-SubCell"/>
</dbReference>
<dbReference type="InterPro" id="IPR035500">
    <property type="entry name" value="NHR-like_dom_sf"/>
</dbReference>
<evidence type="ECO:0000256" key="1">
    <source>
        <dbReference type="ARBA" id="ARBA00004123"/>
    </source>
</evidence>
<feature type="region of interest" description="Disordered" evidence="5">
    <location>
        <begin position="1"/>
        <end position="54"/>
    </location>
</feature>
<feature type="compositionally biased region" description="Polar residues" evidence="5">
    <location>
        <begin position="30"/>
        <end position="40"/>
    </location>
</feature>
<evidence type="ECO:0000256" key="3">
    <source>
        <dbReference type="ARBA" id="ARBA00023163"/>
    </source>
</evidence>